<accession>A0AA39UWR4</accession>
<sequence>MSLSQRKSPITPAVARARTLSSSLLRCPECGHIPPEKDIPPTLPSWRFEELASCNDAPLDSERTALETVVCEGEASLSSLPLRIAALRQKLRILLQEENRTVKHITDAKVLLNPVRRLPADVLIDIFAACLPKRTEFTDSLDAKGAPWVLSRVCAFWRRTALASTELWSRIHLKVDLYVNHTLCVFRLGTVLHRAGTHHLEVNIWGRQDFSHHPVLAMMLPTSVRWTSLGVIAPLHSFPLFNSISHQLPLLETLTIKVSSANRSDMKLDSKFVVYGFCKAPRLRELSLKQRLTSDMSFFPRLFAIPLETISSLDLVSTPFDVVSLLQSNRAKHLITTFITLVESERQVLPRQIEIPAIAHARLQILFLVDSAARLLSQLRLPALQRLILFIPNKPTLPTISEHTMPNLTQLTIKCSRSIGRALANMLQWTPNLREMTLETVLKSDAFFIALGRSKDGAPELVPNLETTSLEDTTLEFPGADRVIEEMVKARRVIAPNARPATLKEVRWMSKKV</sequence>
<dbReference type="AlphaFoldDB" id="A0AA39UWR4"/>
<dbReference type="EMBL" id="JAUEPU010000007">
    <property type="protein sequence ID" value="KAK0500879.1"/>
    <property type="molecule type" value="Genomic_DNA"/>
</dbReference>
<name>A0AA39UWR4_9AGAR</name>
<evidence type="ECO:0008006" key="3">
    <source>
        <dbReference type="Google" id="ProtNLM"/>
    </source>
</evidence>
<protein>
    <recommendedName>
        <fullName evidence="3">F-box domain-containing protein</fullName>
    </recommendedName>
</protein>
<gene>
    <name evidence="1" type="ORF">EDD18DRAFT_1146385</name>
</gene>
<reference evidence="1" key="1">
    <citation type="submission" date="2023-06" db="EMBL/GenBank/DDBJ databases">
        <authorList>
            <consortium name="Lawrence Berkeley National Laboratory"/>
            <person name="Ahrendt S."/>
            <person name="Sahu N."/>
            <person name="Indic B."/>
            <person name="Wong-Bajracharya J."/>
            <person name="Merenyi Z."/>
            <person name="Ke H.-M."/>
            <person name="Monk M."/>
            <person name="Kocsube S."/>
            <person name="Drula E."/>
            <person name="Lipzen A."/>
            <person name="Balint B."/>
            <person name="Henrissat B."/>
            <person name="Andreopoulos B."/>
            <person name="Martin F.M."/>
            <person name="Harder C.B."/>
            <person name="Rigling D."/>
            <person name="Ford K.L."/>
            <person name="Foster G.D."/>
            <person name="Pangilinan J."/>
            <person name="Papanicolaou A."/>
            <person name="Barry K."/>
            <person name="LaButti K."/>
            <person name="Viragh M."/>
            <person name="Koriabine M."/>
            <person name="Yan M."/>
            <person name="Riley R."/>
            <person name="Champramary S."/>
            <person name="Plett K.L."/>
            <person name="Tsai I.J."/>
            <person name="Slot J."/>
            <person name="Sipos G."/>
            <person name="Plett J."/>
            <person name="Nagy L.G."/>
            <person name="Grigoriev I.V."/>
        </authorList>
    </citation>
    <scope>NUCLEOTIDE SEQUENCE</scope>
    <source>
        <strain evidence="1">HWK02</strain>
    </source>
</reference>
<evidence type="ECO:0000313" key="2">
    <source>
        <dbReference type="Proteomes" id="UP001175228"/>
    </source>
</evidence>
<comment type="caution">
    <text evidence="1">The sequence shown here is derived from an EMBL/GenBank/DDBJ whole genome shotgun (WGS) entry which is preliminary data.</text>
</comment>
<evidence type="ECO:0000313" key="1">
    <source>
        <dbReference type="EMBL" id="KAK0500879.1"/>
    </source>
</evidence>
<organism evidence="1 2">
    <name type="scientific">Armillaria luteobubalina</name>
    <dbReference type="NCBI Taxonomy" id="153913"/>
    <lineage>
        <taxon>Eukaryota</taxon>
        <taxon>Fungi</taxon>
        <taxon>Dikarya</taxon>
        <taxon>Basidiomycota</taxon>
        <taxon>Agaricomycotina</taxon>
        <taxon>Agaricomycetes</taxon>
        <taxon>Agaricomycetidae</taxon>
        <taxon>Agaricales</taxon>
        <taxon>Marasmiineae</taxon>
        <taxon>Physalacriaceae</taxon>
        <taxon>Armillaria</taxon>
    </lineage>
</organism>
<dbReference type="Gene3D" id="3.80.10.10">
    <property type="entry name" value="Ribonuclease Inhibitor"/>
    <property type="match status" value="1"/>
</dbReference>
<dbReference type="Proteomes" id="UP001175228">
    <property type="component" value="Unassembled WGS sequence"/>
</dbReference>
<keyword evidence="2" id="KW-1185">Reference proteome</keyword>
<dbReference type="InterPro" id="IPR032675">
    <property type="entry name" value="LRR_dom_sf"/>
</dbReference>
<proteinExistence type="predicted"/>
<dbReference type="SUPFAM" id="SSF52047">
    <property type="entry name" value="RNI-like"/>
    <property type="match status" value="1"/>
</dbReference>